<evidence type="ECO:0000256" key="3">
    <source>
        <dbReference type="ARBA" id="ARBA00022801"/>
    </source>
</evidence>
<dbReference type="AlphaFoldDB" id="A0A1C7MSE6"/>
<dbReference type="InterPro" id="IPR012337">
    <property type="entry name" value="RNaseH-like_sf"/>
</dbReference>
<dbReference type="GO" id="GO:0004527">
    <property type="term" value="F:exonuclease activity"/>
    <property type="evidence" value="ECO:0007669"/>
    <property type="project" value="UniProtKB-KW"/>
</dbReference>
<accession>A0A1C7MSE6</accession>
<name>A0A1C7MSE6_GRIFR</name>
<feature type="domain" description="Exonuclease" evidence="6">
    <location>
        <begin position="53"/>
        <end position="217"/>
    </location>
</feature>
<dbReference type="PANTHER" id="PTHR12801:SF45">
    <property type="entry name" value="RNA EXONUCLEASE 4"/>
    <property type="match status" value="1"/>
</dbReference>
<keyword evidence="8" id="KW-1185">Reference proteome</keyword>
<dbReference type="InterPro" id="IPR047021">
    <property type="entry name" value="REXO1/3/4-like"/>
</dbReference>
<dbReference type="OMA" id="LFRSCEH"/>
<dbReference type="GO" id="GO:0006364">
    <property type="term" value="P:rRNA processing"/>
    <property type="evidence" value="ECO:0007669"/>
    <property type="project" value="UniProtKB-KW"/>
</dbReference>
<evidence type="ECO:0000256" key="1">
    <source>
        <dbReference type="ARBA" id="ARBA00022552"/>
    </source>
</evidence>
<organism evidence="7 8">
    <name type="scientific">Grifola frondosa</name>
    <name type="common">Maitake</name>
    <name type="synonym">Polyporus frondosus</name>
    <dbReference type="NCBI Taxonomy" id="5627"/>
    <lineage>
        <taxon>Eukaryota</taxon>
        <taxon>Fungi</taxon>
        <taxon>Dikarya</taxon>
        <taxon>Basidiomycota</taxon>
        <taxon>Agaricomycotina</taxon>
        <taxon>Agaricomycetes</taxon>
        <taxon>Polyporales</taxon>
        <taxon>Grifolaceae</taxon>
        <taxon>Grifola</taxon>
    </lineage>
</organism>
<evidence type="ECO:0000313" key="8">
    <source>
        <dbReference type="Proteomes" id="UP000092993"/>
    </source>
</evidence>
<dbReference type="EMBL" id="LUGG01000001">
    <property type="protein sequence ID" value="OBZ79783.1"/>
    <property type="molecule type" value="Genomic_DNA"/>
</dbReference>
<dbReference type="InterPro" id="IPR013520">
    <property type="entry name" value="Ribonucl_H"/>
</dbReference>
<evidence type="ECO:0000259" key="6">
    <source>
        <dbReference type="SMART" id="SM00479"/>
    </source>
</evidence>
<keyword evidence="2" id="KW-0540">Nuclease</keyword>
<comment type="function">
    <text evidence="5">Exoribonuclease involved in ribosome biosynthesis. Involved in the processing of ITS1, the internal transcribed spacer localized between the 18S and 5.8S rRNAs.</text>
</comment>
<keyword evidence="3" id="KW-0378">Hydrolase</keyword>
<keyword evidence="1" id="KW-0698">rRNA processing</keyword>
<dbReference type="Pfam" id="PF00929">
    <property type="entry name" value="RNase_T"/>
    <property type="match status" value="1"/>
</dbReference>
<gene>
    <name evidence="7" type="primary">REX4_0</name>
    <name evidence="7" type="ORF">A0H81_00522</name>
</gene>
<dbReference type="Proteomes" id="UP000092993">
    <property type="component" value="Unassembled WGS sequence"/>
</dbReference>
<reference evidence="7 8" key="1">
    <citation type="submission" date="2016-03" db="EMBL/GenBank/DDBJ databases">
        <title>Whole genome sequencing of Grifola frondosa 9006-11.</title>
        <authorList>
            <person name="Min B."/>
            <person name="Park H."/>
            <person name="Kim J.-G."/>
            <person name="Cho H."/>
            <person name="Oh Y.-L."/>
            <person name="Kong W.-S."/>
            <person name="Choi I.-G."/>
        </authorList>
    </citation>
    <scope>NUCLEOTIDE SEQUENCE [LARGE SCALE GENOMIC DNA]</scope>
    <source>
        <strain evidence="7 8">9006-11</strain>
    </source>
</reference>
<dbReference type="InterPro" id="IPR036397">
    <property type="entry name" value="RNaseH_sf"/>
</dbReference>
<dbReference type="GO" id="GO:0003676">
    <property type="term" value="F:nucleic acid binding"/>
    <property type="evidence" value="ECO:0007669"/>
    <property type="project" value="InterPro"/>
</dbReference>
<dbReference type="GO" id="GO:0005634">
    <property type="term" value="C:nucleus"/>
    <property type="evidence" value="ECO:0007669"/>
    <property type="project" value="TreeGrafter"/>
</dbReference>
<evidence type="ECO:0000256" key="5">
    <source>
        <dbReference type="ARBA" id="ARBA00025599"/>
    </source>
</evidence>
<dbReference type="SUPFAM" id="SSF53098">
    <property type="entry name" value="Ribonuclease H-like"/>
    <property type="match status" value="1"/>
</dbReference>
<dbReference type="PANTHER" id="PTHR12801">
    <property type="entry name" value="RNA EXONUCLEASE REXO1 / RECO3 FAMILY MEMBER-RELATED"/>
    <property type="match status" value="1"/>
</dbReference>
<sequence length="238" mass="26252">MATLHHIPNSCFLPHSLLALHMASNSSTHGHIPSGSTLPMAGKQPQKFFPSRKYVAVQAQLVYYGIISRLPMVARVTITDYRGNVVLDSFVRPTQPVSDYRTNETGLQPAHLENAPTFIDVQRQVAGLIRNKIIVGYALWNFLSVLGLSHPAIDTRDVALFLSFRRSLGCKPTEMLPLTTLVKQFMGRDIMLNGDIPVEQARSALDLFRSCEQTWEGVIASGAWPCALPPLAHAGCFT</sequence>
<evidence type="ECO:0000256" key="2">
    <source>
        <dbReference type="ARBA" id="ARBA00022722"/>
    </source>
</evidence>
<dbReference type="OrthoDB" id="8191639at2759"/>
<dbReference type="STRING" id="5627.A0A1C7MSE6"/>
<dbReference type="SMART" id="SM00479">
    <property type="entry name" value="EXOIII"/>
    <property type="match status" value="1"/>
</dbReference>
<keyword evidence="4 7" id="KW-0269">Exonuclease</keyword>
<evidence type="ECO:0000256" key="4">
    <source>
        <dbReference type="ARBA" id="ARBA00022839"/>
    </source>
</evidence>
<evidence type="ECO:0000313" key="7">
    <source>
        <dbReference type="EMBL" id="OBZ79783.1"/>
    </source>
</evidence>
<comment type="caution">
    <text evidence="7">The sequence shown here is derived from an EMBL/GenBank/DDBJ whole genome shotgun (WGS) entry which is preliminary data.</text>
</comment>
<dbReference type="Gene3D" id="3.30.420.10">
    <property type="entry name" value="Ribonuclease H-like superfamily/Ribonuclease H"/>
    <property type="match status" value="1"/>
</dbReference>
<protein>
    <submittedName>
        <fullName evidence="7">RNA exonuclease 4</fullName>
    </submittedName>
</protein>
<proteinExistence type="predicted"/>